<dbReference type="CDD" id="cd00773">
    <property type="entry name" value="HisRS-like_core"/>
    <property type="match status" value="1"/>
</dbReference>
<feature type="binding site" evidence="1">
    <location>
        <begin position="90"/>
        <end position="92"/>
    </location>
    <ligand>
        <name>L-histidine</name>
        <dbReference type="ChEBI" id="CHEBI:57595"/>
    </ligand>
</feature>
<evidence type="ECO:0000313" key="3">
    <source>
        <dbReference type="EMBL" id="OHA20811.1"/>
    </source>
</evidence>
<proteinExistence type="predicted"/>
<feature type="binding site" evidence="1">
    <location>
        <position position="120"/>
    </location>
    <ligand>
        <name>L-histidine</name>
        <dbReference type="ChEBI" id="CHEBI:57595"/>
    </ligand>
</feature>
<dbReference type="Proteomes" id="UP000178121">
    <property type="component" value="Unassembled WGS sequence"/>
</dbReference>
<dbReference type="AlphaFoldDB" id="A0A1G2MCR9"/>
<dbReference type="GO" id="GO:0005737">
    <property type="term" value="C:cytoplasm"/>
    <property type="evidence" value="ECO:0007669"/>
    <property type="project" value="InterPro"/>
</dbReference>
<dbReference type="Pfam" id="PF13393">
    <property type="entry name" value="tRNA-synt_His"/>
    <property type="match status" value="2"/>
</dbReference>
<dbReference type="GO" id="GO:0004821">
    <property type="term" value="F:histidine-tRNA ligase activity"/>
    <property type="evidence" value="ECO:0007669"/>
    <property type="project" value="TreeGrafter"/>
</dbReference>
<gene>
    <name evidence="3" type="ORF">A2849_03430</name>
</gene>
<dbReference type="Gene3D" id="3.30.930.10">
    <property type="entry name" value="Bira Bifunctional Protein, Domain 2"/>
    <property type="match status" value="1"/>
</dbReference>
<feature type="binding site" evidence="1">
    <location>
        <begin position="257"/>
        <end position="258"/>
    </location>
    <ligand>
        <name>L-histidine</name>
        <dbReference type="ChEBI" id="CHEBI:57595"/>
    </ligand>
</feature>
<feature type="binding site" evidence="1">
    <location>
        <position position="134"/>
    </location>
    <ligand>
        <name>L-histidine</name>
        <dbReference type="ChEBI" id="CHEBI:57595"/>
    </ligand>
</feature>
<dbReference type="PANTHER" id="PTHR43707">
    <property type="entry name" value="HISTIDYL-TRNA SYNTHETASE"/>
    <property type="match status" value="1"/>
</dbReference>
<sequence>MSHMQASEKGKLSTEPYKGVRDFYPEDMAVQNYIFSVWRTVAEKFGYEEYAASLLEPVELYRSKGSDEIVNEQMFTFKDRGDREVALRPEMTPSLARMVAAKRKSLKFPLRWYSIPNCFRYERPQRGRRREHWQLNADLVGIAGVEAEVEIISLAHHIMKEFGADDSDFEIRIGAKGIITEKLNQKNISEEHHKKIFQLIDKKGKMPEEERMLELKNLGVDFEITESAHVKQLRVLLTKKGVKNTEFDPHIVRGFDYYTGMVFEVFDTHEENRRSLFGGGRYDNLLEMFGVEPVPTVGFGMGDVTIRDFLETHGLRLK</sequence>
<dbReference type="EMBL" id="MHRI01000021">
    <property type="protein sequence ID" value="OHA20811.1"/>
    <property type="molecule type" value="Genomic_DNA"/>
</dbReference>
<dbReference type="InterPro" id="IPR041715">
    <property type="entry name" value="HisRS-like_core"/>
</dbReference>
<dbReference type="PIRSF" id="PIRSF001549">
    <property type="entry name" value="His-tRNA_synth"/>
    <property type="match status" value="1"/>
</dbReference>
<dbReference type="GO" id="GO:0006427">
    <property type="term" value="P:histidyl-tRNA aminoacylation"/>
    <property type="evidence" value="ECO:0007669"/>
    <property type="project" value="TreeGrafter"/>
</dbReference>
<reference evidence="3 4" key="1">
    <citation type="journal article" date="2016" name="Nat. Commun.">
        <title>Thousands of microbial genomes shed light on interconnected biogeochemical processes in an aquifer system.</title>
        <authorList>
            <person name="Anantharaman K."/>
            <person name="Brown C.T."/>
            <person name="Hug L.A."/>
            <person name="Sharon I."/>
            <person name="Castelle C.J."/>
            <person name="Probst A.J."/>
            <person name="Thomas B.C."/>
            <person name="Singh A."/>
            <person name="Wilkins M.J."/>
            <person name="Karaoz U."/>
            <person name="Brodie E.L."/>
            <person name="Williams K.H."/>
            <person name="Hubbard S.S."/>
            <person name="Banfield J.F."/>
        </authorList>
    </citation>
    <scope>NUCLEOTIDE SEQUENCE [LARGE SCALE GENOMIC DNA]</scope>
</reference>
<evidence type="ECO:0000313" key="4">
    <source>
        <dbReference type="Proteomes" id="UP000178121"/>
    </source>
</evidence>
<dbReference type="PROSITE" id="PS50862">
    <property type="entry name" value="AA_TRNA_LIGASE_II"/>
    <property type="match status" value="1"/>
</dbReference>
<evidence type="ECO:0000256" key="1">
    <source>
        <dbReference type="PIRSR" id="PIRSR001549-1"/>
    </source>
</evidence>
<feature type="binding site" evidence="1">
    <location>
        <position position="138"/>
    </location>
    <ligand>
        <name>L-histidine</name>
        <dbReference type="ChEBI" id="CHEBI:57595"/>
    </ligand>
</feature>
<accession>A0A1G2MCR9</accession>
<dbReference type="PANTHER" id="PTHR43707:SF1">
    <property type="entry name" value="HISTIDINE--TRNA LIGASE, MITOCHONDRIAL-RELATED"/>
    <property type="match status" value="1"/>
</dbReference>
<feature type="binding site" evidence="1">
    <location>
        <position position="253"/>
    </location>
    <ligand>
        <name>L-histidine</name>
        <dbReference type="ChEBI" id="CHEBI:57595"/>
    </ligand>
</feature>
<dbReference type="SUPFAM" id="SSF55681">
    <property type="entry name" value="Class II aaRS and biotin synthetases"/>
    <property type="match status" value="1"/>
</dbReference>
<dbReference type="InterPro" id="IPR006195">
    <property type="entry name" value="aa-tRNA-synth_II"/>
</dbReference>
<name>A0A1G2MCR9_9BACT</name>
<feature type="domain" description="Aminoacyl-transfer RNA synthetases class-II family profile" evidence="2">
    <location>
        <begin position="19"/>
        <end position="302"/>
    </location>
</feature>
<dbReference type="InterPro" id="IPR045864">
    <property type="entry name" value="aa-tRNA-synth_II/BPL/LPL"/>
</dbReference>
<organism evidence="3 4">
    <name type="scientific">Candidatus Taylorbacteria bacterium RIFCSPHIGHO2_01_FULL_51_15</name>
    <dbReference type="NCBI Taxonomy" id="1802304"/>
    <lineage>
        <taxon>Bacteria</taxon>
        <taxon>Candidatus Tayloriibacteriota</taxon>
    </lineage>
</organism>
<evidence type="ECO:0000259" key="2">
    <source>
        <dbReference type="PROSITE" id="PS50862"/>
    </source>
</evidence>
<protein>
    <recommendedName>
        <fullName evidence="2">Aminoacyl-transfer RNA synthetases class-II family profile domain-containing protein</fullName>
    </recommendedName>
</protein>
<dbReference type="InterPro" id="IPR004516">
    <property type="entry name" value="HisRS/HisZ"/>
</dbReference>
<comment type="caution">
    <text evidence="3">The sequence shown here is derived from an EMBL/GenBank/DDBJ whole genome shotgun (WGS) entry which is preliminary data.</text>
</comment>